<evidence type="ECO:0000313" key="2">
    <source>
        <dbReference type="EMBL" id="KAF5334123.1"/>
    </source>
</evidence>
<sequence length="342" mass="37052">MGCRVRPYSKHSILSDAILTSDAWKNQSGKVFVIGRTSARGSDKAGSLAGRCQTFYFALGTKRSFSAPNFILIMSDSESSASNSSSRSSSPVATKIKPKSSKNAKSNGKNEGTDPSWEFKPPPGRVLLEDAFDAGDFDWDNVKNNEDLELVVIRVPDGVKAKYLEGAKIADVSSTKSMKVGTVKRKHATFDVWSVGSETTDDSPVAGEEIRSLSCLLPRKKKKGKLYPAPKGIARHLVLAAQPVVPTAPESILPKNESTGKYQNPPRQSYTEDWLTHSFAPIGSHTTVPASEDDKMELEYPPEEQVVPSPKKSKSKKRKGASAENVEDAPAPKKVKKSKASA</sequence>
<dbReference type="EMBL" id="JAACJK010000079">
    <property type="protein sequence ID" value="KAF5334123.1"/>
    <property type="molecule type" value="Genomic_DNA"/>
</dbReference>
<feature type="compositionally biased region" description="Polar residues" evidence="1">
    <location>
        <begin position="256"/>
        <end position="269"/>
    </location>
</feature>
<protein>
    <submittedName>
        <fullName evidence="2">Uncharacterized protein</fullName>
    </submittedName>
</protein>
<dbReference type="Gene3D" id="6.20.250.70">
    <property type="match status" value="1"/>
</dbReference>
<feature type="compositionally biased region" description="Basic residues" evidence="1">
    <location>
        <begin position="311"/>
        <end position="320"/>
    </location>
</feature>
<accession>A0A8H5FF24</accession>
<comment type="caution">
    <text evidence="2">The sequence shown here is derived from an EMBL/GenBank/DDBJ whole genome shotgun (WGS) entry which is preliminary data.</text>
</comment>
<proteinExistence type="predicted"/>
<gene>
    <name evidence="2" type="ORF">D9611_014903</name>
</gene>
<feature type="region of interest" description="Disordered" evidence="1">
    <location>
        <begin position="281"/>
        <end position="342"/>
    </location>
</feature>
<evidence type="ECO:0000256" key="1">
    <source>
        <dbReference type="SAM" id="MobiDB-lite"/>
    </source>
</evidence>
<feature type="region of interest" description="Disordered" evidence="1">
    <location>
        <begin position="79"/>
        <end position="122"/>
    </location>
</feature>
<feature type="region of interest" description="Disordered" evidence="1">
    <location>
        <begin position="249"/>
        <end position="269"/>
    </location>
</feature>
<reference evidence="2 3" key="1">
    <citation type="journal article" date="2020" name="ISME J.">
        <title>Uncovering the hidden diversity of litter-decomposition mechanisms in mushroom-forming fungi.</title>
        <authorList>
            <person name="Floudas D."/>
            <person name="Bentzer J."/>
            <person name="Ahren D."/>
            <person name="Johansson T."/>
            <person name="Persson P."/>
            <person name="Tunlid A."/>
        </authorList>
    </citation>
    <scope>NUCLEOTIDE SEQUENCE [LARGE SCALE GENOMIC DNA]</scope>
    <source>
        <strain evidence="2 3">CBS 175.51</strain>
    </source>
</reference>
<keyword evidence="3" id="KW-1185">Reference proteome</keyword>
<dbReference type="Pfam" id="PF08208">
    <property type="entry name" value="RNA_polI_A34"/>
    <property type="match status" value="1"/>
</dbReference>
<dbReference type="Proteomes" id="UP000541558">
    <property type="component" value="Unassembled WGS sequence"/>
</dbReference>
<organism evidence="2 3">
    <name type="scientific">Ephemerocybe angulata</name>
    <dbReference type="NCBI Taxonomy" id="980116"/>
    <lineage>
        <taxon>Eukaryota</taxon>
        <taxon>Fungi</taxon>
        <taxon>Dikarya</taxon>
        <taxon>Basidiomycota</taxon>
        <taxon>Agaricomycotina</taxon>
        <taxon>Agaricomycetes</taxon>
        <taxon>Agaricomycetidae</taxon>
        <taxon>Agaricales</taxon>
        <taxon>Agaricineae</taxon>
        <taxon>Psathyrellaceae</taxon>
        <taxon>Ephemerocybe</taxon>
    </lineage>
</organism>
<dbReference type="InterPro" id="IPR013240">
    <property type="entry name" value="DNA-dir_RNA_pol1_su_RPA34"/>
</dbReference>
<feature type="compositionally biased region" description="Basic residues" evidence="1">
    <location>
        <begin position="333"/>
        <end position="342"/>
    </location>
</feature>
<dbReference type="OrthoDB" id="76224at2759"/>
<dbReference type="AlphaFoldDB" id="A0A8H5FF24"/>
<name>A0A8H5FF24_9AGAR</name>
<dbReference type="GO" id="GO:0006360">
    <property type="term" value="P:transcription by RNA polymerase I"/>
    <property type="evidence" value="ECO:0007669"/>
    <property type="project" value="InterPro"/>
</dbReference>
<feature type="compositionally biased region" description="Low complexity" evidence="1">
    <location>
        <begin position="79"/>
        <end position="90"/>
    </location>
</feature>
<evidence type="ECO:0000313" key="3">
    <source>
        <dbReference type="Proteomes" id="UP000541558"/>
    </source>
</evidence>